<dbReference type="RefSeq" id="WP_102655119.1">
    <property type="nucleotide sequence ID" value="NZ_PNRF01000041.1"/>
</dbReference>
<dbReference type="SMART" id="SM01230">
    <property type="entry name" value="Gln-synt_C"/>
    <property type="match status" value="1"/>
</dbReference>
<evidence type="ECO:0000256" key="5">
    <source>
        <dbReference type="PROSITE-ProRule" id="PRU01331"/>
    </source>
</evidence>
<evidence type="ECO:0000313" key="8">
    <source>
        <dbReference type="EMBL" id="PMR72897.1"/>
    </source>
</evidence>
<comment type="similarity">
    <text evidence="1 5 6">Belongs to the glutamine synthetase family.</text>
</comment>
<evidence type="ECO:0000256" key="3">
    <source>
        <dbReference type="ARBA" id="ARBA00022741"/>
    </source>
</evidence>
<dbReference type="EMBL" id="PNRF01000041">
    <property type="protein sequence ID" value="PMR72897.1"/>
    <property type="molecule type" value="Genomic_DNA"/>
</dbReference>
<evidence type="ECO:0000259" key="7">
    <source>
        <dbReference type="PROSITE" id="PS51987"/>
    </source>
</evidence>
<keyword evidence="9" id="KW-1185">Reference proteome</keyword>
<protein>
    <submittedName>
        <fullName evidence="8">Glutamine synthetase</fullName>
    </submittedName>
</protein>
<keyword evidence="4" id="KW-0067">ATP-binding</keyword>
<sequence>MSRLQAREINSAEDARRIVEERGLSHVKVGLFDIDGVMVGKYMRRDKFFHALKEGFAFCDVVLGWDSKDELYDNVKYTGWHTGYPDAALTIVPESCRDVPSEHDMLLFLAEFSGPAEGVCPRGLLRRVLGKARDMGFIAHGALEYEFFLFQETPETIREKGFRNLKPLTPDMMGYSMLRSSVHSELYHELLELAESMDFPIEGLHTETGPGVLEAAIGVDEALAAGDKAALFKTFTKVWAQRRGLMATFMAKWSPDYPGQSGHIHLSLQHADSGVSAFFDADKPHQMSDIQRHFVAGQQQLMPEFLAMFAPTVNSYTRLIPGFWAPTDATWGVENRTTALRVIPGSEKSQRVEYRLGSADANPYLALAAAIGAGLYGIERKLEPDEEIKGNAYELDHPEHQALPQTLWEAAQRLKASLPARALFGDDFVEHFAATREWEERQFRRHITDWELDRYFEII</sequence>
<feature type="domain" description="GS catalytic" evidence="7">
    <location>
        <begin position="121"/>
        <end position="459"/>
    </location>
</feature>
<dbReference type="Gene3D" id="3.30.590.10">
    <property type="entry name" value="Glutamine synthetase/guanido kinase, catalytic domain"/>
    <property type="match status" value="1"/>
</dbReference>
<evidence type="ECO:0000256" key="4">
    <source>
        <dbReference type="ARBA" id="ARBA00022840"/>
    </source>
</evidence>
<dbReference type="AlphaFoldDB" id="A0A2N7TXI5"/>
<evidence type="ECO:0000313" key="9">
    <source>
        <dbReference type="Proteomes" id="UP000235803"/>
    </source>
</evidence>
<comment type="caution">
    <text evidence="8">The sequence shown here is derived from an EMBL/GenBank/DDBJ whole genome shotgun (WGS) entry which is preliminary data.</text>
</comment>
<dbReference type="Pfam" id="PF00120">
    <property type="entry name" value="Gln-synt_C"/>
    <property type="match status" value="1"/>
</dbReference>
<dbReference type="SUPFAM" id="SSF55931">
    <property type="entry name" value="Glutamine synthetase/guanido kinase"/>
    <property type="match status" value="1"/>
</dbReference>
<proteinExistence type="inferred from homology"/>
<dbReference type="GO" id="GO:0004356">
    <property type="term" value="F:glutamine synthetase activity"/>
    <property type="evidence" value="ECO:0007669"/>
    <property type="project" value="InterPro"/>
</dbReference>
<dbReference type="GO" id="GO:0006576">
    <property type="term" value="P:biogenic amine metabolic process"/>
    <property type="evidence" value="ECO:0007669"/>
    <property type="project" value="UniProtKB-ARBA"/>
</dbReference>
<dbReference type="PROSITE" id="PS51987">
    <property type="entry name" value="GS_CATALYTIC"/>
    <property type="match status" value="1"/>
</dbReference>
<dbReference type="InterPro" id="IPR014746">
    <property type="entry name" value="Gln_synth/guanido_kin_cat_dom"/>
</dbReference>
<evidence type="ECO:0000256" key="2">
    <source>
        <dbReference type="ARBA" id="ARBA00022598"/>
    </source>
</evidence>
<dbReference type="OrthoDB" id="9789509at2"/>
<dbReference type="FunFam" id="3.30.590.10:FF:000005">
    <property type="entry name" value="Probable glutamine synthetase"/>
    <property type="match status" value="1"/>
</dbReference>
<evidence type="ECO:0000256" key="1">
    <source>
        <dbReference type="ARBA" id="ARBA00009897"/>
    </source>
</evidence>
<name>A0A2N7TXI5_9GAMM</name>
<reference evidence="8 9" key="1">
    <citation type="submission" date="2018-01" db="EMBL/GenBank/DDBJ databases">
        <title>Halomonas endophytica sp. nov., isolated from storage liquid in the stems of Populus euphratica.</title>
        <authorList>
            <person name="Chen C."/>
        </authorList>
    </citation>
    <scope>NUCLEOTIDE SEQUENCE [LARGE SCALE GENOMIC DNA]</scope>
    <source>
        <strain evidence="8 9">MC28</strain>
    </source>
</reference>
<evidence type="ECO:0000256" key="6">
    <source>
        <dbReference type="RuleBase" id="RU000384"/>
    </source>
</evidence>
<dbReference type="PANTHER" id="PTHR43785:SF12">
    <property type="entry name" value="TYPE-1 GLUTAMINE SYNTHETASE 2"/>
    <property type="match status" value="1"/>
</dbReference>
<keyword evidence="3" id="KW-0547">Nucleotide-binding</keyword>
<dbReference type="PANTHER" id="PTHR43785">
    <property type="entry name" value="GAMMA-GLUTAMYLPUTRESCINE SYNTHETASE"/>
    <property type="match status" value="1"/>
</dbReference>
<gene>
    <name evidence="8" type="ORF">C1H69_19880</name>
</gene>
<organism evidence="8 9">
    <name type="scientific">Billgrantia endophytica</name>
    <dbReference type="NCBI Taxonomy" id="2033802"/>
    <lineage>
        <taxon>Bacteria</taxon>
        <taxon>Pseudomonadati</taxon>
        <taxon>Pseudomonadota</taxon>
        <taxon>Gammaproteobacteria</taxon>
        <taxon>Oceanospirillales</taxon>
        <taxon>Halomonadaceae</taxon>
        <taxon>Billgrantia</taxon>
    </lineage>
</organism>
<dbReference type="Proteomes" id="UP000235803">
    <property type="component" value="Unassembled WGS sequence"/>
</dbReference>
<dbReference type="GO" id="GO:0005524">
    <property type="term" value="F:ATP binding"/>
    <property type="evidence" value="ECO:0007669"/>
    <property type="project" value="UniProtKB-KW"/>
</dbReference>
<keyword evidence="2" id="KW-0436">Ligase</keyword>
<dbReference type="GO" id="GO:0042402">
    <property type="term" value="P:biogenic amine catabolic process"/>
    <property type="evidence" value="ECO:0007669"/>
    <property type="project" value="UniProtKB-ARBA"/>
</dbReference>
<dbReference type="InterPro" id="IPR008146">
    <property type="entry name" value="Gln_synth_cat_dom"/>
</dbReference>
<accession>A0A2N7TXI5</accession>